<keyword evidence="3" id="KW-1185">Reference proteome</keyword>
<dbReference type="InterPro" id="IPR012442">
    <property type="entry name" value="DUF1645_plant"/>
</dbReference>
<feature type="compositionally biased region" description="Polar residues" evidence="1">
    <location>
        <begin position="24"/>
        <end position="35"/>
    </location>
</feature>
<reference evidence="2" key="1">
    <citation type="submission" date="2022-05" db="EMBL/GenBank/DDBJ databases">
        <title>The Musa troglodytarum L. genome provides insights into the mechanism of non-climacteric behaviour and enrichment of carotenoids.</title>
        <authorList>
            <person name="Wang J."/>
        </authorList>
    </citation>
    <scope>NUCLEOTIDE SEQUENCE</scope>
    <source>
        <tissue evidence="2">Leaf</tissue>
    </source>
</reference>
<dbReference type="PANTHER" id="PTHR33095">
    <property type="entry name" value="OS07G0619500 PROTEIN"/>
    <property type="match status" value="1"/>
</dbReference>
<dbReference type="AlphaFoldDB" id="A0A9E7I866"/>
<proteinExistence type="predicted"/>
<sequence length="237" mass="25449">MLNPSFLTQENVAHAAPPHHPQPMQRSASYQPLQTQGRQMEVVTVLMAPANVNPSSSCVTAPPSPRHPLGYCGYRYYTSAPTSPSRAAVVYPAEASDFAFCFGGQSEGEKPTPALATADELFEEGMIRPLMLPPRRSCSSSAAPVVTMETAMRRDRGRALLPTSSAASSNGGRGSRSLSPWRGGEEEDDFLRLGEEWRKQEVAVEGPVPLPQRIGRAADGKRKQGSPAPLHRAAASP</sequence>
<feature type="compositionally biased region" description="Basic and acidic residues" evidence="1">
    <location>
        <begin position="190"/>
        <end position="202"/>
    </location>
</feature>
<dbReference type="PANTHER" id="PTHR33095:SF81">
    <property type="entry name" value="OS07G0619500 PROTEIN"/>
    <property type="match status" value="1"/>
</dbReference>
<evidence type="ECO:0000256" key="1">
    <source>
        <dbReference type="SAM" id="MobiDB-lite"/>
    </source>
</evidence>
<feature type="region of interest" description="Disordered" evidence="1">
    <location>
        <begin position="154"/>
        <end position="237"/>
    </location>
</feature>
<feature type="region of interest" description="Disordered" evidence="1">
    <location>
        <begin position="14"/>
        <end position="35"/>
    </location>
</feature>
<evidence type="ECO:0000313" key="3">
    <source>
        <dbReference type="Proteomes" id="UP001055439"/>
    </source>
</evidence>
<dbReference type="EMBL" id="CP097511">
    <property type="protein sequence ID" value="URE43644.1"/>
    <property type="molecule type" value="Genomic_DNA"/>
</dbReference>
<dbReference type="Proteomes" id="UP001055439">
    <property type="component" value="Chromosome 9"/>
</dbReference>
<accession>A0A9E7I866</accession>
<protein>
    <submittedName>
        <fullName evidence="2">Uncharacterized protein</fullName>
    </submittedName>
</protein>
<dbReference type="Pfam" id="PF07816">
    <property type="entry name" value="DUF1645"/>
    <property type="match status" value="1"/>
</dbReference>
<feature type="compositionally biased region" description="Low complexity" evidence="1">
    <location>
        <begin position="164"/>
        <end position="179"/>
    </location>
</feature>
<gene>
    <name evidence="2" type="ORF">MUK42_09149</name>
</gene>
<name>A0A9E7I866_9LILI</name>
<evidence type="ECO:0000313" key="2">
    <source>
        <dbReference type="EMBL" id="URE43644.1"/>
    </source>
</evidence>
<organism evidence="2 3">
    <name type="scientific">Musa troglodytarum</name>
    <name type="common">fe'i banana</name>
    <dbReference type="NCBI Taxonomy" id="320322"/>
    <lineage>
        <taxon>Eukaryota</taxon>
        <taxon>Viridiplantae</taxon>
        <taxon>Streptophyta</taxon>
        <taxon>Embryophyta</taxon>
        <taxon>Tracheophyta</taxon>
        <taxon>Spermatophyta</taxon>
        <taxon>Magnoliopsida</taxon>
        <taxon>Liliopsida</taxon>
        <taxon>Zingiberales</taxon>
        <taxon>Musaceae</taxon>
        <taxon>Musa</taxon>
    </lineage>
</organism>